<comment type="caution">
    <text evidence="1">The sequence shown here is derived from an EMBL/GenBank/DDBJ whole genome shotgun (WGS) entry which is preliminary data.</text>
</comment>
<keyword evidence="2" id="KW-1185">Reference proteome</keyword>
<dbReference type="AlphaFoldDB" id="A0AAN9S2J0"/>
<protein>
    <submittedName>
        <fullName evidence="1">Uncharacterized protein</fullName>
    </submittedName>
</protein>
<evidence type="ECO:0000313" key="2">
    <source>
        <dbReference type="Proteomes" id="UP001386955"/>
    </source>
</evidence>
<dbReference type="EMBL" id="JAYMYS010000006">
    <property type="protein sequence ID" value="KAK7388189.1"/>
    <property type="molecule type" value="Genomic_DNA"/>
</dbReference>
<dbReference type="Proteomes" id="UP001386955">
    <property type="component" value="Unassembled WGS sequence"/>
</dbReference>
<sequence length="140" mass="15640">MEGWGFCTWQGVGGQGQDQCRVQATMVKTCKSKGIANPHVRVRNNTVGWGLPDLVASLRLLHAIKSDNDTLHIFCPFPLSTVTITITITTNIITIITLNPELFILSFSLSTPFCRVPLHYLYATHNTNHHQSMLLTYCLL</sequence>
<name>A0AAN9S2J0_PSOTE</name>
<evidence type="ECO:0000313" key="1">
    <source>
        <dbReference type="EMBL" id="KAK7388189.1"/>
    </source>
</evidence>
<organism evidence="1 2">
    <name type="scientific">Psophocarpus tetragonolobus</name>
    <name type="common">Winged bean</name>
    <name type="synonym">Dolichos tetragonolobus</name>
    <dbReference type="NCBI Taxonomy" id="3891"/>
    <lineage>
        <taxon>Eukaryota</taxon>
        <taxon>Viridiplantae</taxon>
        <taxon>Streptophyta</taxon>
        <taxon>Embryophyta</taxon>
        <taxon>Tracheophyta</taxon>
        <taxon>Spermatophyta</taxon>
        <taxon>Magnoliopsida</taxon>
        <taxon>eudicotyledons</taxon>
        <taxon>Gunneridae</taxon>
        <taxon>Pentapetalae</taxon>
        <taxon>rosids</taxon>
        <taxon>fabids</taxon>
        <taxon>Fabales</taxon>
        <taxon>Fabaceae</taxon>
        <taxon>Papilionoideae</taxon>
        <taxon>50 kb inversion clade</taxon>
        <taxon>NPAAA clade</taxon>
        <taxon>indigoferoid/millettioid clade</taxon>
        <taxon>Phaseoleae</taxon>
        <taxon>Psophocarpus</taxon>
    </lineage>
</organism>
<accession>A0AAN9S2J0</accession>
<proteinExistence type="predicted"/>
<reference evidence="1 2" key="1">
    <citation type="submission" date="2024-01" db="EMBL/GenBank/DDBJ databases">
        <title>The genomes of 5 underutilized Papilionoideae crops provide insights into root nodulation and disease resistanc.</title>
        <authorList>
            <person name="Jiang F."/>
        </authorList>
    </citation>
    <scope>NUCLEOTIDE SEQUENCE [LARGE SCALE GENOMIC DNA]</scope>
    <source>
        <strain evidence="1">DUOXIRENSHENG_FW03</strain>
        <tissue evidence="1">Leaves</tissue>
    </source>
</reference>
<gene>
    <name evidence="1" type="ORF">VNO78_22998</name>
</gene>